<sequence>MTLHFGIKLRNKDGGLRLTADNYIKIRSKDITSPHAEGLMNKFEMAVLNFDLNMKYYKTLSWDEFNAELQRLVDSYAFVEITDLNSVDGVKGFYIMVLDDYCQAYIGISHDIKARIKAHWGRQVPLDQLAMDYSVYSLEIDCFRALDTTRIYVRPCPECNFIDYPLIAGNLENEIVHKLHIDYCLNQSMTGTREDVRERLRNRDIRISKVLGQPMC</sequence>
<evidence type="ECO:0000313" key="1">
    <source>
        <dbReference type="EMBL" id="OME71503.1"/>
    </source>
</evidence>
<dbReference type="AlphaFoldDB" id="A0A1R0ZJS9"/>
<protein>
    <recommendedName>
        <fullName evidence="3">GIY-YIG domain-containing protein</fullName>
    </recommendedName>
</protein>
<dbReference type="EMBL" id="MPTW01000004">
    <property type="protein sequence ID" value="OME71503.1"/>
    <property type="molecule type" value="Genomic_DNA"/>
</dbReference>
<name>A0A1R0ZJS9_9BACL</name>
<dbReference type="RefSeq" id="WP_076284407.1">
    <property type="nucleotide sequence ID" value="NZ_MPTW01000004.1"/>
</dbReference>
<dbReference type="Proteomes" id="UP000187425">
    <property type="component" value="Unassembled WGS sequence"/>
</dbReference>
<proteinExistence type="predicted"/>
<dbReference type="OrthoDB" id="5041894at2"/>
<evidence type="ECO:0000313" key="2">
    <source>
        <dbReference type="Proteomes" id="UP000187425"/>
    </source>
</evidence>
<comment type="caution">
    <text evidence="1">The sequence shown here is derived from an EMBL/GenBank/DDBJ whole genome shotgun (WGS) entry which is preliminary data.</text>
</comment>
<organism evidence="1 2">
    <name type="scientific">Paenibacillus odorifer</name>
    <dbReference type="NCBI Taxonomy" id="189426"/>
    <lineage>
        <taxon>Bacteria</taxon>
        <taxon>Bacillati</taxon>
        <taxon>Bacillota</taxon>
        <taxon>Bacilli</taxon>
        <taxon>Bacillales</taxon>
        <taxon>Paenibacillaceae</taxon>
        <taxon>Paenibacillus</taxon>
    </lineage>
</organism>
<accession>A0A1R0ZJS9</accession>
<gene>
    <name evidence="1" type="ORF">BSK65_10710</name>
</gene>
<evidence type="ECO:0008006" key="3">
    <source>
        <dbReference type="Google" id="ProtNLM"/>
    </source>
</evidence>
<reference evidence="1 2" key="1">
    <citation type="submission" date="2016-11" db="EMBL/GenBank/DDBJ databases">
        <title>Paenibacillus species isolates.</title>
        <authorList>
            <person name="Beno S.M."/>
        </authorList>
    </citation>
    <scope>NUCLEOTIDE SEQUENCE [LARGE SCALE GENOMIC DNA]</scope>
    <source>
        <strain evidence="1 2">FSL H7-0443</strain>
    </source>
</reference>